<organism evidence="1">
    <name type="scientific">bioreactor metagenome</name>
    <dbReference type="NCBI Taxonomy" id="1076179"/>
    <lineage>
        <taxon>unclassified sequences</taxon>
        <taxon>metagenomes</taxon>
        <taxon>ecological metagenomes</taxon>
    </lineage>
</organism>
<dbReference type="AlphaFoldDB" id="A0A644ZD41"/>
<reference evidence="1" key="1">
    <citation type="submission" date="2019-08" db="EMBL/GenBank/DDBJ databases">
        <authorList>
            <person name="Kucharzyk K."/>
            <person name="Murdoch R.W."/>
            <person name="Higgins S."/>
            <person name="Loffler F."/>
        </authorList>
    </citation>
    <scope>NUCLEOTIDE SEQUENCE</scope>
</reference>
<proteinExistence type="predicted"/>
<sequence length="129" mass="14295">MLRCGRFSRQDFEVRGYFLSQSIQGGGFIHRGIDGFQIGHQSLDVLVGNISARIAQLMDDAVLNFCFRTHRLDRRGKTGQIVRAGDENVLHTLVFQAVEHGRPELGALVFAHPHAPDVLPAAQINSMAM</sequence>
<evidence type="ECO:0000313" key="1">
    <source>
        <dbReference type="EMBL" id="MPM36633.1"/>
    </source>
</evidence>
<protein>
    <submittedName>
        <fullName evidence="1">Uncharacterized protein</fullName>
    </submittedName>
</protein>
<name>A0A644ZD41_9ZZZZ</name>
<comment type="caution">
    <text evidence="1">The sequence shown here is derived from an EMBL/GenBank/DDBJ whole genome shotgun (WGS) entry which is preliminary data.</text>
</comment>
<accession>A0A644ZD41</accession>
<dbReference type="EMBL" id="VSSQ01007672">
    <property type="protein sequence ID" value="MPM36633.1"/>
    <property type="molecule type" value="Genomic_DNA"/>
</dbReference>
<gene>
    <name evidence="1" type="ORF">SDC9_83232</name>
</gene>